<evidence type="ECO:0000256" key="5">
    <source>
        <dbReference type="ARBA" id="ARBA00022989"/>
    </source>
</evidence>
<dbReference type="InterPro" id="IPR029787">
    <property type="entry name" value="Nucleotide_cyclase"/>
</dbReference>
<feature type="transmembrane region" description="Helical" evidence="7">
    <location>
        <begin position="40"/>
        <end position="60"/>
    </location>
</feature>
<evidence type="ECO:0000259" key="8">
    <source>
        <dbReference type="PROSITE" id="PS50125"/>
    </source>
</evidence>
<dbReference type="CDD" id="cd07302">
    <property type="entry name" value="CHD"/>
    <property type="match status" value="1"/>
</dbReference>
<protein>
    <submittedName>
        <fullName evidence="9">Adenylate cyclase</fullName>
    </submittedName>
</protein>
<dbReference type="FunFam" id="3.30.70.1230:FF:000016">
    <property type="entry name" value="Adenylate/guanylate cyclase domain-containing protein"/>
    <property type="match status" value="1"/>
</dbReference>
<keyword evidence="4 7" id="KW-0812">Transmembrane</keyword>
<dbReference type="EMBL" id="VLLC01000024">
    <property type="protein sequence ID" value="TWI68110.1"/>
    <property type="molecule type" value="Genomic_DNA"/>
</dbReference>
<dbReference type="Gene3D" id="3.30.70.1230">
    <property type="entry name" value="Nucleotide cyclase"/>
    <property type="match status" value="1"/>
</dbReference>
<dbReference type="PANTHER" id="PTHR43081">
    <property type="entry name" value="ADENYLATE CYCLASE, TERMINAL-DIFFERENTIATION SPECIFIC-RELATED"/>
    <property type="match status" value="1"/>
</dbReference>
<dbReference type="SUPFAM" id="SSF55073">
    <property type="entry name" value="Nucleotide cyclase"/>
    <property type="match status" value="1"/>
</dbReference>
<dbReference type="PANTHER" id="PTHR43081:SF1">
    <property type="entry name" value="ADENYLATE CYCLASE, TERMINAL-DIFFERENTIATION SPECIFIC"/>
    <property type="match status" value="1"/>
</dbReference>
<keyword evidence="5 7" id="KW-1133">Transmembrane helix</keyword>
<evidence type="ECO:0000313" key="10">
    <source>
        <dbReference type="Proteomes" id="UP000318307"/>
    </source>
</evidence>
<dbReference type="GO" id="GO:0030313">
    <property type="term" value="C:cell envelope"/>
    <property type="evidence" value="ECO:0007669"/>
    <property type="project" value="UniProtKB-SubCell"/>
</dbReference>
<evidence type="ECO:0000256" key="1">
    <source>
        <dbReference type="ARBA" id="ARBA00004196"/>
    </source>
</evidence>
<dbReference type="InterPro" id="IPR007890">
    <property type="entry name" value="CHASE2"/>
</dbReference>
<dbReference type="AlphaFoldDB" id="A0A562RIG5"/>
<dbReference type="Proteomes" id="UP000318307">
    <property type="component" value="Unassembled WGS sequence"/>
</dbReference>
<dbReference type="SMART" id="SM01080">
    <property type="entry name" value="CHASE2"/>
    <property type="match status" value="1"/>
</dbReference>
<evidence type="ECO:0000256" key="3">
    <source>
        <dbReference type="ARBA" id="ARBA00022475"/>
    </source>
</evidence>
<reference evidence="9 10" key="1">
    <citation type="submission" date="2019-07" db="EMBL/GenBank/DDBJ databases">
        <title>Genome sequencing of 100 strains of the haloalkaliphilic chemolithoautotrophic sulfur-oxidizing bacterium Thioalkalivibrio.</title>
        <authorList>
            <person name="Muyzer G."/>
        </authorList>
    </citation>
    <scope>NUCLEOTIDE SEQUENCE [LARGE SCALE GENOMIC DNA]</scope>
    <source>
        <strain evidence="9 10">ASO4-4</strain>
    </source>
</reference>
<dbReference type="OrthoDB" id="9806735at2"/>
<dbReference type="InterPro" id="IPR050697">
    <property type="entry name" value="Adenylyl/Guanylyl_Cyclase_3/4"/>
</dbReference>
<comment type="subcellular location">
    <subcellularLocation>
        <location evidence="1">Cell envelope</location>
    </subcellularLocation>
</comment>
<dbReference type="GO" id="GO:0004016">
    <property type="term" value="F:adenylate cyclase activity"/>
    <property type="evidence" value="ECO:0007669"/>
    <property type="project" value="UniProtKB-ARBA"/>
</dbReference>
<dbReference type="Pfam" id="PF00211">
    <property type="entry name" value="Guanylate_cyc"/>
    <property type="match status" value="1"/>
</dbReference>
<sequence>MNPFFRRKFSESYPLENGKKTPKIFLCHVFKTPEGLRKSLSLVTGMGITLFCAGLLYVQVPFFDHVENNLLDYRFKMRGPLPVPENIVIAAIDEKSLARLGRWPWDRNVMAGLVEKLGEADAALIVWDVFFTEPEKNDAILAEALYQAGNALLPLVMDFEHSPKPLSSPIPPLSALTSIENSSAFSHYPPILAKRLLMPMDMLMEDARGLGHINMFPDKDGSLRWEALIIAHDGYLYPALSLRAAAEYLQVPLEKIRVEATRSIQLGERTIPTDPWGRTLINYYGPGRSFPHVSIVDILENQTDKKKLSGSIVLIGATAAGIYDLRVTPYSAAMPGVEKHASLIASFLEDQPLQKAPFTLNLALLLGSGLLLTLAITRFRAIETSSPLALGFLLALGATGHAAFTGYGLWLNLTLPFLNTLLIYSGVTALHYGVEEKNARRIRAMFSSYVTERVVNELIQHPEMAKLGGIRREVTVLFSDVRGFTSFSEKHSPEEVVSILNEYLGEMTRAVFRHEGTLDKFIGDAVMVFWNAPMLQPDHAALGVYCALDMVERLERLQQKWKKEGKPLLDCGIGLNTGEVLVGNIGAEGQKMDYTIIGDQVNLGARLESLTKKYQARILISDETLKRIRPFMEEGRFPGLVVRGRERVIVKGKEKPVTLYEVSQEKNASAAQIIPCSRNDVVKMTEK</sequence>
<gene>
    <name evidence="9" type="ORF">LZ24_02686</name>
</gene>
<dbReference type="PROSITE" id="PS50125">
    <property type="entry name" value="GUANYLATE_CYCLASE_2"/>
    <property type="match status" value="1"/>
</dbReference>
<feature type="transmembrane region" description="Helical" evidence="7">
    <location>
        <begin position="416"/>
        <end position="434"/>
    </location>
</feature>
<dbReference type="RefSeq" id="WP_144685888.1">
    <property type="nucleotide sequence ID" value="NZ_VLLC01000024.1"/>
</dbReference>
<comment type="similarity">
    <text evidence="2">Belongs to the adenylyl cyclase class-3 family.</text>
</comment>
<evidence type="ECO:0000256" key="6">
    <source>
        <dbReference type="ARBA" id="ARBA00023136"/>
    </source>
</evidence>
<evidence type="ECO:0000256" key="4">
    <source>
        <dbReference type="ARBA" id="ARBA00022692"/>
    </source>
</evidence>
<proteinExistence type="inferred from homology"/>
<dbReference type="GO" id="GO:0035556">
    <property type="term" value="P:intracellular signal transduction"/>
    <property type="evidence" value="ECO:0007669"/>
    <property type="project" value="InterPro"/>
</dbReference>
<keyword evidence="6 7" id="KW-0472">Membrane</keyword>
<dbReference type="GO" id="GO:0006171">
    <property type="term" value="P:cAMP biosynthetic process"/>
    <property type="evidence" value="ECO:0007669"/>
    <property type="project" value="TreeGrafter"/>
</dbReference>
<dbReference type="InterPro" id="IPR001054">
    <property type="entry name" value="A/G_cyclase"/>
</dbReference>
<dbReference type="SMART" id="SM00044">
    <property type="entry name" value="CYCc"/>
    <property type="match status" value="1"/>
</dbReference>
<organism evidence="9 10">
    <name type="scientific">Desulfobotulus alkaliphilus</name>
    <dbReference type="NCBI Taxonomy" id="622671"/>
    <lineage>
        <taxon>Bacteria</taxon>
        <taxon>Pseudomonadati</taxon>
        <taxon>Thermodesulfobacteriota</taxon>
        <taxon>Desulfobacteria</taxon>
        <taxon>Desulfobacterales</taxon>
        <taxon>Desulfobacteraceae</taxon>
        <taxon>Desulfobotulus</taxon>
    </lineage>
</organism>
<name>A0A562RIG5_9BACT</name>
<keyword evidence="10" id="KW-1185">Reference proteome</keyword>
<dbReference type="Pfam" id="PF05226">
    <property type="entry name" value="CHASE2"/>
    <property type="match status" value="1"/>
</dbReference>
<evidence type="ECO:0000313" key="9">
    <source>
        <dbReference type="EMBL" id="TWI68110.1"/>
    </source>
</evidence>
<feature type="transmembrane region" description="Helical" evidence="7">
    <location>
        <begin position="358"/>
        <end position="376"/>
    </location>
</feature>
<evidence type="ECO:0000256" key="7">
    <source>
        <dbReference type="SAM" id="Phobius"/>
    </source>
</evidence>
<evidence type="ECO:0000256" key="2">
    <source>
        <dbReference type="ARBA" id="ARBA00005381"/>
    </source>
</evidence>
<accession>A0A562RIG5</accession>
<comment type="caution">
    <text evidence="9">The sequence shown here is derived from an EMBL/GenBank/DDBJ whole genome shotgun (WGS) entry which is preliminary data.</text>
</comment>
<keyword evidence="3" id="KW-1003">Cell membrane</keyword>
<feature type="domain" description="Guanylate cyclase" evidence="8">
    <location>
        <begin position="475"/>
        <end position="608"/>
    </location>
</feature>
<feature type="transmembrane region" description="Helical" evidence="7">
    <location>
        <begin position="388"/>
        <end position="410"/>
    </location>
</feature>